<dbReference type="SUPFAM" id="SSF63829">
    <property type="entry name" value="Calcium-dependent phosphotriesterase"/>
    <property type="match status" value="1"/>
</dbReference>
<evidence type="ECO:0000313" key="4">
    <source>
        <dbReference type="Proteomes" id="UP000271469"/>
    </source>
</evidence>
<organism evidence="3 4">
    <name type="scientific">Gordonia insulae</name>
    <dbReference type="NCBI Taxonomy" id="2420509"/>
    <lineage>
        <taxon>Bacteria</taxon>
        <taxon>Bacillati</taxon>
        <taxon>Actinomycetota</taxon>
        <taxon>Actinomycetes</taxon>
        <taxon>Mycobacteriales</taxon>
        <taxon>Gordoniaceae</taxon>
        <taxon>Gordonia</taxon>
    </lineage>
</organism>
<evidence type="ECO:0000256" key="2">
    <source>
        <dbReference type="SAM" id="Phobius"/>
    </source>
</evidence>
<accession>A0A3G8JEZ0</accession>
<dbReference type="Proteomes" id="UP000271469">
    <property type="component" value="Chromosome"/>
</dbReference>
<dbReference type="KEGG" id="gom:D7316_00300"/>
<feature type="transmembrane region" description="Helical" evidence="2">
    <location>
        <begin position="38"/>
        <end position="56"/>
    </location>
</feature>
<dbReference type="AlphaFoldDB" id="A0A3G8JEZ0"/>
<dbReference type="InterPro" id="IPR011042">
    <property type="entry name" value="6-blade_b-propeller_TolB-like"/>
</dbReference>
<keyword evidence="2" id="KW-1133">Transmembrane helix</keyword>
<sequence>MFGRTSPDHTIVHSSASADPDRGRAAPRPPRRRPGRRLGVSAAVVALTAGLLAAIGPATAGAAPTCAGAGQAPRLVGAVPGAALEGLTVDAAGRLYTTDLLTGRVFRLGAPGARAVPIARVPDGGAGALAWARDGALLVGYGADARVVVGDSLRHAGIARLNVGTLALRPWVRGLSAANGMDVSANGIVYATNDFGNLIGRVYPNGAVQANWGFLPSANGAVLGRDDRWLYVSRTFTNPGVSRISTSNPRVVQSLLNLGGDITATPDGLTLDARDRPVVPFNAAGQIVRITSPGRYCVLASGLGLSSVLSYGRGDRGFSSGHLYRAGFDGRIYEIPGGFDRGATAAHP</sequence>
<keyword evidence="2" id="KW-0472">Membrane</keyword>
<reference evidence="3 4" key="1">
    <citation type="submission" date="2018-11" db="EMBL/GenBank/DDBJ databases">
        <title>Gordonia insulae sp. nov., isolated from an island soil.</title>
        <authorList>
            <person name="Kim Y.S."/>
            <person name="Kim S.B."/>
        </authorList>
    </citation>
    <scope>NUCLEOTIDE SEQUENCE [LARGE SCALE GENOMIC DNA]</scope>
    <source>
        <strain evidence="3 4">MMS17-SY073</strain>
    </source>
</reference>
<evidence type="ECO:0008006" key="5">
    <source>
        <dbReference type="Google" id="ProtNLM"/>
    </source>
</evidence>
<protein>
    <recommendedName>
        <fullName evidence="5">SMP-30/Gluconolactonase/LRE-like region domain-containing protein</fullName>
    </recommendedName>
</protein>
<evidence type="ECO:0000256" key="1">
    <source>
        <dbReference type="SAM" id="MobiDB-lite"/>
    </source>
</evidence>
<keyword evidence="2" id="KW-0812">Transmembrane</keyword>
<dbReference type="Gene3D" id="2.120.10.30">
    <property type="entry name" value="TolB, C-terminal domain"/>
    <property type="match status" value="1"/>
</dbReference>
<proteinExistence type="predicted"/>
<dbReference type="EMBL" id="CP033972">
    <property type="protein sequence ID" value="AZG43731.1"/>
    <property type="molecule type" value="Genomic_DNA"/>
</dbReference>
<feature type="compositionally biased region" description="Basic and acidic residues" evidence="1">
    <location>
        <begin position="1"/>
        <end position="11"/>
    </location>
</feature>
<gene>
    <name evidence="3" type="ORF">D7316_00300</name>
</gene>
<feature type="region of interest" description="Disordered" evidence="1">
    <location>
        <begin position="1"/>
        <end position="37"/>
    </location>
</feature>
<evidence type="ECO:0000313" key="3">
    <source>
        <dbReference type="EMBL" id="AZG43731.1"/>
    </source>
</evidence>
<name>A0A3G8JEZ0_9ACTN</name>
<keyword evidence="4" id="KW-1185">Reference proteome</keyword>
<dbReference type="RefSeq" id="WP_232016718.1">
    <property type="nucleotide sequence ID" value="NZ_CP033972.1"/>
</dbReference>